<proteinExistence type="predicted"/>
<feature type="non-terminal residue" evidence="1">
    <location>
        <position position="1"/>
    </location>
</feature>
<comment type="caution">
    <text evidence="1">The sequence shown here is derived from an EMBL/GenBank/DDBJ whole genome shotgun (WGS) entry which is preliminary data.</text>
</comment>
<gene>
    <name evidence="1" type="ORF">S01H4_43808</name>
</gene>
<organism evidence="1">
    <name type="scientific">marine sediment metagenome</name>
    <dbReference type="NCBI Taxonomy" id="412755"/>
    <lineage>
        <taxon>unclassified sequences</taxon>
        <taxon>metagenomes</taxon>
        <taxon>ecological metagenomes</taxon>
    </lineage>
</organism>
<protein>
    <submittedName>
        <fullName evidence="1">Uncharacterized protein</fullName>
    </submittedName>
</protein>
<dbReference type="AlphaFoldDB" id="X1C3F5"/>
<evidence type="ECO:0000313" key="1">
    <source>
        <dbReference type="EMBL" id="GAH01867.1"/>
    </source>
</evidence>
<accession>X1C3F5</accession>
<sequence>GGLESEVGCWTVDYNAIYGGAVIQEIVSKGGGVTQPFGAMRRKPREFCETTRFAQDAIRLYKKRKK</sequence>
<reference evidence="1" key="1">
    <citation type="journal article" date="2014" name="Front. Microbiol.">
        <title>High frequency of phylogenetically diverse reductive dehalogenase-homologous genes in deep subseafloor sedimentary metagenomes.</title>
        <authorList>
            <person name="Kawai M."/>
            <person name="Futagami T."/>
            <person name="Toyoda A."/>
            <person name="Takaki Y."/>
            <person name="Nishi S."/>
            <person name="Hori S."/>
            <person name="Arai W."/>
            <person name="Tsubouchi T."/>
            <person name="Morono Y."/>
            <person name="Uchiyama I."/>
            <person name="Ito T."/>
            <person name="Fujiyama A."/>
            <person name="Inagaki F."/>
            <person name="Takami H."/>
        </authorList>
    </citation>
    <scope>NUCLEOTIDE SEQUENCE</scope>
    <source>
        <strain evidence="1">Expedition CK06-06</strain>
    </source>
</reference>
<dbReference type="EMBL" id="BART01024207">
    <property type="protein sequence ID" value="GAH01867.1"/>
    <property type="molecule type" value="Genomic_DNA"/>
</dbReference>
<name>X1C3F5_9ZZZZ</name>